<dbReference type="Gene3D" id="3.60.15.10">
    <property type="entry name" value="Ribonuclease Z/Hydroxyacylglutathione hydrolase-like"/>
    <property type="match status" value="1"/>
</dbReference>
<organism evidence="9 10">
    <name type="scientific">Zestomonas carbonaria</name>
    <dbReference type="NCBI Taxonomy" id="2762745"/>
    <lineage>
        <taxon>Bacteria</taxon>
        <taxon>Pseudomonadati</taxon>
        <taxon>Pseudomonadota</taxon>
        <taxon>Gammaproteobacteria</taxon>
        <taxon>Pseudomonadales</taxon>
        <taxon>Pseudomonadaceae</taxon>
        <taxon>Zestomonas</taxon>
    </lineage>
</organism>
<feature type="binding site" evidence="7">
    <location>
        <position position="133"/>
    </location>
    <ligand>
        <name>Zn(2+)</name>
        <dbReference type="ChEBI" id="CHEBI:29105"/>
        <label>2</label>
    </ligand>
</feature>
<dbReference type="EC" id="3.1.2.6" evidence="7"/>
<evidence type="ECO:0000256" key="5">
    <source>
        <dbReference type="ARBA" id="ARBA00022801"/>
    </source>
</evidence>
<feature type="binding site" evidence="7">
    <location>
        <position position="58"/>
    </location>
    <ligand>
        <name>Zn(2+)</name>
        <dbReference type="ChEBI" id="CHEBI:29105"/>
        <label>1</label>
    </ligand>
</feature>
<comment type="cofactor">
    <cofactor evidence="7">
        <name>Zn(2+)</name>
        <dbReference type="ChEBI" id="CHEBI:29105"/>
    </cofactor>
    <text evidence="7">Binds 2 Zn(2+) ions per subunit.</text>
</comment>
<protein>
    <recommendedName>
        <fullName evidence="7">Hydroxyacylglutathione hydrolase</fullName>
        <ecNumber evidence="7">3.1.2.6</ecNumber>
    </recommendedName>
    <alternativeName>
        <fullName evidence="7">Glyoxalase II</fullName>
        <shortName evidence="7">Glx II</shortName>
    </alternativeName>
</protein>
<feature type="binding site" evidence="7">
    <location>
        <position position="133"/>
    </location>
    <ligand>
        <name>Zn(2+)</name>
        <dbReference type="ChEBI" id="CHEBI:29105"/>
        <label>1</label>
    </ligand>
</feature>
<evidence type="ECO:0000256" key="7">
    <source>
        <dbReference type="HAMAP-Rule" id="MF_01374"/>
    </source>
</evidence>
<comment type="pathway">
    <text evidence="2 7">Secondary metabolite metabolism; methylglyoxal degradation; (R)-lactate from methylglyoxal: step 2/2.</text>
</comment>
<dbReference type="InterPro" id="IPR001279">
    <property type="entry name" value="Metallo-B-lactamas"/>
</dbReference>
<comment type="similarity">
    <text evidence="3 7">Belongs to the metallo-beta-lactamase superfamily. Glyoxalase II family.</text>
</comment>
<evidence type="ECO:0000313" key="9">
    <source>
        <dbReference type="EMBL" id="CAD5110351.1"/>
    </source>
</evidence>
<dbReference type="Pfam" id="PF16123">
    <property type="entry name" value="HAGH_C"/>
    <property type="match status" value="1"/>
</dbReference>
<keyword evidence="5 7" id="KW-0378">Hydrolase</keyword>
<dbReference type="InterPro" id="IPR036866">
    <property type="entry name" value="RibonucZ/Hydroxyglut_hydro"/>
</dbReference>
<keyword evidence="10" id="KW-1185">Reference proteome</keyword>
<dbReference type="GO" id="GO:0019243">
    <property type="term" value="P:methylglyoxal catabolic process to D-lactate via S-lactoyl-glutathione"/>
    <property type="evidence" value="ECO:0007669"/>
    <property type="project" value="UniProtKB-UniRule"/>
</dbReference>
<dbReference type="InterPro" id="IPR050110">
    <property type="entry name" value="Glyoxalase_II_hydrolase"/>
</dbReference>
<proteinExistence type="inferred from homology"/>
<dbReference type="Proteomes" id="UP000583387">
    <property type="component" value="Unassembled WGS sequence"/>
</dbReference>
<feature type="binding site" evidence="7">
    <location>
        <position position="171"/>
    </location>
    <ligand>
        <name>Zn(2+)</name>
        <dbReference type="ChEBI" id="CHEBI:29105"/>
        <label>2</label>
    </ligand>
</feature>
<dbReference type="Pfam" id="PF00753">
    <property type="entry name" value="Lactamase_B"/>
    <property type="match status" value="1"/>
</dbReference>
<dbReference type="NCBIfam" id="TIGR03413">
    <property type="entry name" value="GSH_gloB"/>
    <property type="match status" value="1"/>
</dbReference>
<dbReference type="GO" id="GO:0004416">
    <property type="term" value="F:hydroxyacylglutathione hydrolase activity"/>
    <property type="evidence" value="ECO:0007669"/>
    <property type="project" value="UniProtKB-UniRule"/>
</dbReference>
<evidence type="ECO:0000259" key="8">
    <source>
        <dbReference type="SMART" id="SM00849"/>
    </source>
</evidence>
<evidence type="ECO:0000256" key="6">
    <source>
        <dbReference type="ARBA" id="ARBA00022833"/>
    </source>
</evidence>
<dbReference type="SMART" id="SM00849">
    <property type="entry name" value="Lactamase_B"/>
    <property type="match status" value="1"/>
</dbReference>
<name>A0A7U7IBJ8_9GAMM</name>
<dbReference type="UniPathway" id="UPA00619">
    <property type="reaction ID" value="UER00676"/>
</dbReference>
<dbReference type="CDD" id="cd07723">
    <property type="entry name" value="hydroxyacylglutathione_hydrolase_MBL-fold"/>
    <property type="match status" value="1"/>
</dbReference>
<keyword evidence="6 7" id="KW-0862">Zinc</keyword>
<dbReference type="InterPro" id="IPR032282">
    <property type="entry name" value="HAGH_C"/>
</dbReference>
<reference evidence="9 10" key="1">
    <citation type="submission" date="2020-08" db="EMBL/GenBank/DDBJ databases">
        <authorList>
            <person name="Criscuolo A."/>
        </authorList>
    </citation>
    <scope>NUCLEOTIDE SEQUENCE [LARGE SCALE GENOMIC DNA]</scope>
    <source>
        <strain evidence="9">CIP111764</strain>
    </source>
</reference>
<accession>A0A7U7IBJ8</accession>
<evidence type="ECO:0000313" key="10">
    <source>
        <dbReference type="Proteomes" id="UP000583387"/>
    </source>
</evidence>
<comment type="catalytic activity">
    <reaction evidence="1 7">
        <text>an S-(2-hydroxyacyl)glutathione + H2O = a 2-hydroxy carboxylate + glutathione + H(+)</text>
        <dbReference type="Rhea" id="RHEA:21864"/>
        <dbReference type="ChEBI" id="CHEBI:15377"/>
        <dbReference type="ChEBI" id="CHEBI:15378"/>
        <dbReference type="ChEBI" id="CHEBI:57925"/>
        <dbReference type="ChEBI" id="CHEBI:58896"/>
        <dbReference type="ChEBI" id="CHEBI:71261"/>
        <dbReference type="EC" id="3.1.2.6"/>
    </reaction>
</comment>
<feature type="domain" description="Metallo-beta-lactamase" evidence="8">
    <location>
        <begin position="12"/>
        <end position="171"/>
    </location>
</feature>
<gene>
    <name evidence="9" type="primary">gloB_2</name>
    <name evidence="7" type="synonym">gloB</name>
    <name evidence="9" type="ORF">PSEWESI4_04674</name>
</gene>
<sequence>MIQIDALPAFNDNYLWLLQETAARRCAVVDPGDAAPVLDWLAAHPGWQLVDILVTHHHFDHVGGVEQLKQATGATVYGPANERIPGRDVALGEGDHVEVLGLGFDIMEVPGHTLGHIAYYHSDTRQPLLFCGDTLFAAGCGRLFEGSPAQMHDSLTRLAALPDNTQVYCTHEYTLSNLRFAQAVEPDNPDIARRLAEVSQWRASGRISLPSSIALERATNPFLRSHEPAVAKKADERDGPLEPAPSAVFASLRAWKDRF</sequence>
<evidence type="ECO:0000256" key="1">
    <source>
        <dbReference type="ARBA" id="ARBA00001623"/>
    </source>
</evidence>
<feature type="binding site" evidence="7">
    <location>
        <position position="61"/>
    </location>
    <ligand>
        <name>Zn(2+)</name>
        <dbReference type="ChEBI" id="CHEBI:29105"/>
        <label>2</label>
    </ligand>
</feature>
<dbReference type="SUPFAM" id="SSF56281">
    <property type="entry name" value="Metallo-hydrolase/oxidoreductase"/>
    <property type="match status" value="1"/>
</dbReference>
<dbReference type="PANTHER" id="PTHR43705">
    <property type="entry name" value="HYDROXYACYLGLUTATHIONE HYDROLASE"/>
    <property type="match status" value="1"/>
</dbReference>
<comment type="caution">
    <text evidence="9">The sequence shown here is derived from an EMBL/GenBank/DDBJ whole genome shotgun (WGS) entry which is preliminary data.</text>
</comment>
<feature type="binding site" evidence="7">
    <location>
        <position position="60"/>
    </location>
    <ligand>
        <name>Zn(2+)</name>
        <dbReference type="ChEBI" id="CHEBI:29105"/>
        <label>2</label>
    </ligand>
</feature>
<keyword evidence="4 7" id="KW-0479">Metal-binding</keyword>
<dbReference type="PANTHER" id="PTHR43705:SF1">
    <property type="entry name" value="HYDROXYACYLGLUTATHIONE HYDROLASE GLOB"/>
    <property type="match status" value="1"/>
</dbReference>
<dbReference type="PIRSF" id="PIRSF005457">
    <property type="entry name" value="Glx"/>
    <property type="match status" value="1"/>
</dbReference>
<feature type="binding site" evidence="7">
    <location>
        <position position="112"/>
    </location>
    <ligand>
        <name>Zn(2+)</name>
        <dbReference type="ChEBI" id="CHEBI:29105"/>
        <label>1</label>
    </ligand>
</feature>
<feature type="binding site" evidence="7">
    <location>
        <position position="56"/>
    </location>
    <ligand>
        <name>Zn(2+)</name>
        <dbReference type="ChEBI" id="CHEBI:29105"/>
        <label>1</label>
    </ligand>
</feature>
<dbReference type="RefSeq" id="WP_187673661.1">
    <property type="nucleotide sequence ID" value="NZ_CAJFCI010000086.1"/>
</dbReference>
<dbReference type="HAMAP" id="MF_01374">
    <property type="entry name" value="Glyoxalase_2"/>
    <property type="match status" value="1"/>
</dbReference>
<dbReference type="EMBL" id="CAJFCI010000086">
    <property type="protein sequence ID" value="CAD5110351.1"/>
    <property type="molecule type" value="Genomic_DNA"/>
</dbReference>
<dbReference type="InterPro" id="IPR035680">
    <property type="entry name" value="Clx_II_MBL"/>
</dbReference>
<dbReference type="GO" id="GO:0046872">
    <property type="term" value="F:metal ion binding"/>
    <property type="evidence" value="ECO:0007669"/>
    <property type="project" value="UniProtKB-KW"/>
</dbReference>
<dbReference type="AlphaFoldDB" id="A0A7U7IBJ8"/>
<comment type="function">
    <text evidence="7">Thiolesterase that catalyzes the hydrolysis of S-D-lactoyl-glutathione to form glutathione and D-lactic acid.</text>
</comment>
<evidence type="ECO:0000256" key="3">
    <source>
        <dbReference type="ARBA" id="ARBA00006759"/>
    </source>
</evidence>
<evidence type="ECO:0000256" key="4">
    <source>
        <dbReference type="ARBA" id="ARBA00022723"/>
    </source>
</evidence>
<dbReference type="InterPro" id="IPR017782">
    <property type="entry name" value="Hydroxyacylglutathione_Hdrlase"/>
</dbReference>
<comment type="subunit">
    <text evidence="7">Monomer.</text>
</comment>
<evidence type="ECO:0000256" key="2">
    <source>
        <dbReference type="ARBA" id="ARBA00004963"/>
    </source>
</evidence>